<dbReference type="InterPro" id="IPR000182">
    <property type="entry name" value="GNAT_dom"/>
</dbReference>
<evidence type="ECO:0000259" key="1">
    <source>
        <dbReference type="PROSITE" id="PS51186"/>
    </source>
</evidence>
<feature type="domain" description="N-acetyltransferase" evidence="1">
    <location>
        <begin position="3"/>
        <end position="162"/>
    </location>
</feature>
<protein>
    <submittedName>
        <fullName evidence="2">GNAT family N-acetyltransferase</fullName>
    </submittedName>
</protein>
<dbReference type="GO" id="GO:0016747">
    <property type="term" value="F:acyltransferase activity, transferring groups other than amino-acyl groups"/>
    <property type="evidence" value="ECO:0007669"/>
    <property type="project" value="InterPro"/>
</dbReference>
<dbReference type="SUPFAM" id="SSF55729">
    <property type="entry name" value="Acyl-CoA N-acyltransferases (Nat)"/>
    <property type="match status" value="1"/>
</dbReference>
<evidence type="ECO:0000313" key="2">
    <source>
        <dbReference type="EMBL" id="TLD68719.1"/>
    </source>
</evidence>
<keyword evidence="2" id="KW-0808">Transferase</keyword>
<evidence type="ECO:0000313" key="3">
    <source>
        <dbReference type="Proteomes" id="UP000306196"/>
    </source>
</evidence>
<keyword evidence="3" id="KW-1185">Reference proteome</keyword>
<dbReference type="EMBL" id="VAUV01000020">
    <property type="protein sequence ID" value="TLD68719.1"/>
    <property type="molecule type" value="Genomic_DNA"/>
</dbReference>
<name>A0A5R8KB08_9BACT</name>
<dbReference type="Gene3D" id="3.40.630.30">
    <property type="match status" value="1"/>
</dbReference>
<dbReference type="Pfam" id="PF00583">
    <property type="entry name" value="Acetyltransf_1"/>
    <property type="match status" value="1"/>
</dbReference>
<sequence>MSFEFSTVRSDEHPAIAALLHGSLVHWYESKLRQGYRFGDSPDPFLIFPQVYEALDPGEAMVAREKEGGQILGVCFVHRRETHFAVGIVATLPDAGARGVARAMMQEAIKRAEAEGKPVRLVSSLLNLDSYSLYTKMGFVPRTIFQDLMMAVPEGGMTVQAPQGVDRVRVARADEASALADFEASLQGIRREKDYAFFLEDRVGLWKVWVSEGGDGRINGVLVVSLNAAMPMLGPGVAGDEAAALAMIWTALNELGGKSYVLLAPAAAAGLVRTLYGWGARNIELHVAQAYGDTPEGSGIVFPTFLPESA</sequence>
<dbReference type="AlphaFoldDB" id="A0A5R8KB08"/>
<comment type="caution">
    <text evidence="2">The sequence shown here is derived from an EMBL/GenBank/DDBJ whole genome shotgun (WGS) entry which is preliminary data.</text>
</comment>
<dbReference type="Proteomes" id="UP000306196">
    <property type="component" value="Unassembled WGS sequence"/>
</dbReference>
<gene>
    <name evidence="2" type="ORF">FEM03_21290</name>
</gene>
<proteinExistence type="predicted"/>
<accession>A0A5R8KB08</accession>
<dbReference type="OrthoDB" id="275336at2"/>
<dbReference type="CDD" id="cd04301">
    <property type="entry name" value="NAT_SF"/>
    <property type="match status" value="1"/>
</dbReference>
<dbReference type="PROSITE" id="PS51186">
    <property type="entry name" value="GNAT"/>
    <property type="match status" value="1"/>
</dbReference>
<reference evidence="2 3" key="1">
    <citation type="submission" date="2019-05" db="EMBL/GenBank/DDBJ databases">
        <title>Verrucobacter flavum gen. nov., sp. nov. a new member of the family Verrucomicrobiaceae.</title>
        <authorList>
            <person name="Szuroczki S."/>
            <person name="Abbaszade G."/>
            <person name="Szabo A."/>
            <person name="Felfoldi T."/>
            <person name="Schumann P."/>
            <person name="Boka K."/>
            <person name="Keki Z."/>
            <person name="Toumi M."/>
            <person name="Toth E."/>
        </authorList>
    </citation>
    <scope>NUCLEOTIDE SEQUENCE [LARGE SCALE GENOMIC DNA]</scope>
    <source>
        <strain evidence="2 3">MG-N-17</strain>
    </source>
</reference>
<dbReference type="InterPro" id="IPR016181">
    <property type="entry name" value="Acyl_CoA_acyltransferase"/>
</dbReference>
<dbReference type="RefSeq" id="WP_138088330.1">
    <property type="nucleotide sequence ID" value="NZ_VAUV01000020.1"/>
</dbReference>
<organism evidence="2 3">
    <name type="scientific">Phragmitibacter flavus</name>
    <dbReference type="NCBI Taxonomy" id="2576071"/>
    <lineage>
        <taxon>Bacteria</taxon>
        <taxon>Pseudomonadati</taxon>
        <taxon>Verrucomicrobiota</taxon>
        <taxon>Verrucomicrobiia</taxon>
        <taxon>Verrucomicrobiales</taxon>
        <taxon>Verrucomicrobiaceae</taxon>
        <taxon>Phragmitibacter</taxon>
    </lineage>
</organism>